<name>A0A839H2F8_9GAMM</name>
<reference evidence="1 2" key="1">
    <citation type="journal article" date="2020" name="Arch. Microbiol.">
        <title>The genome sequence of the giant phototrophic gammaproteobacterium Thiospirillum jenense gives insight into its physiological properties and phylogenetic relationships.</title>
        <authorList>
            <person name="Imhoff J.F."/>
            <person name="Meyer T.E."/>
            <person name="Kyndt J.A."/>
        </authorList>
    </citation>
    <scope>NUCLEOTIDE SEQUENCE [LARGE SCALE GENOMIC DNA]</scope>
    <source>
        <strain evidence="1 2">DSM 216</strain>
    </source>
</reference>
<proteinExistence type="predicted"/>
<protein>
    <submittedName>
        <fullName evidence="1">Uncharacterized protein</fullName>
    </submittedName>
</protein>
<accession>A0A839H2F8</accession>
<gene>
    <name evidence="1" type="ORF">HUK38_00370</name>
</gene>
<dbReference type="RefSeq" id="WP_182581787.1">
    <property type="nucleotide sequence ID" value="NZ_JABVCQ010000001.1"/>
</dbReference>
<comment type="caution">
    <text evidence="1">The sequence shown here is derived from an EMBL/GenBank/DDBJ whole genome shotgun (WGS) entry which is preliminary data.</text>
</comment>
<evidence type="ECO:0000313" key="1">
    <source>
        <dbReference type="EMBL" id="MBB1124683.1"/>
    </source>
</evidence>
<dbReference type="Proteomes" id="UP000548632">
    <property type="component" value="Unassembled WGS sequence"/>
</dbReference>
<dbReference type="EMBL" id="JABVCQ010000001">
    <property type="protein sequence ID" value="MBB1124683.1"/>
    <property type="molecule type" value="Genomic_DNA"/>
</dbReference>
<dbReference type="AlphaFoldDB" id="A0A839H2F8"/>
<keyword evidence="2" id="KW-1185">Reference proteome</keyword>
<organism evidence="1 2">
    <name type="scientific">Thiospirillum jenense</name>
    <dbReference type="NCBI Taxonomy" id="1653858"/>
    <lineage>
        <taxon>Bacteria</taxon>
        <taxon>Pseudomonadati</taxon>
        <taxon>Pseudomonadota</taxon>
        <taxon>Gammaproteobacteria</taxon>
        <taxon>Chromatiales</taxon>
        <taxon>Chromatiaceae</taxon>
        <taxon>Thiospirillum</taxon>
    </lineage>
</organism>
<sequence length="111" mass="12848">MAEKIEDLTISYTEDGIETTRELDKVVLSKGSWTTVLYRYQEWERAKGTYSPERYSIRRYQKRNGEYRQQSKFNISSRAQAQAIIDALQQWLNQDPSAGNALGDTSDDSTE</sequence>
<evidence type="ECO:0000313" key="2">
    <source>
        <dbReference type="Proteomes" id="UP000548632"/>
    </source>
</evidence>